<evidence type="ECO:0000256" key="6">
    <source>
        <dbReference type="ARBA" id="ARBA00023033"/>
    </source>
</evidence>
<keyword evidence="10" id="KW-1185">Reference proteome</keyword>
<evidence type="ECO:0000256" key="5">
    <source>
        <dbReference type="ARBA" id="ARBA00023004"/>
    </source>
</evidence>
<dbReference type="InterPro" id="IPR017972">
    <property type="entry name" value="Cyt_P450_CS"/>
</dbReference>
<dbReference type="EMBL" id="CP053892">
    <property type="protein sequence ID" value="QKG23250.1"/>
    <property type="molecule type" value="Genomic_DNA"/>
</dbReference>
<dbReference type="InterPro" id="IPR002397">
    <property type="entry name" value="Cyt_P450_B"/>
</dbReference>
<keyword evidence="2 7" id="KW-0349">Heme</keyword>
<evidence type="ECO:0000256" key="8">
    <source>
        <dbReference type="SAM" id="MobiDB-lite"/>
    </source>
</evidence>
<keyword evidence="4 7" id="KW-0560">Oxidoreductase</keyword>
<dbReference type="GO" id="GO:0005506">
    <property type="term" value="F:iron ion binding"/>
    <property type="evidence" value="ECO:0007669"/>
    <property type="project" value="InterPro"/>
</dbReference>
<dbReference type="AlphaFoldDB" id="A0A7D3VV00"/>
<dbReference type="PROSITE" id="PS00086">
    <property type="entry name" value="CYTOCHROME_P450"/>
    <property type="match status" value="1"/>
</dbReference>
<dbReference type="CDD" id="cd20625">
    <property type="entry name" value="CYP164-like"/>
    <property type="match status" value="1"/>
</dbReference>
<dbReference type="Pfam" id="PF00067">
    <property type="entry name" value="p450"/>
    <property type="match status" value="2"/>
</dbReference>
<reference evidence="9 10" key="1">
    <citation type="submission" date="2020-05" db="EMBL/GenBank/DDBJ databases">
        <title>Actinomadura verrucosospora NRRL-B18236 (PFL_A860) Genome sequencing and assembly.</title>
        <authorList>
            <person name="Samborskyy M."/>
        </authorList>
    </citation>
    <scope>NUCLEOTIDE SEQUENCE [LARGE SCALE GENOMIC DNA]</scope>
    <source>
        <strain evidence="9 10">NRRL:B18236</strain>
    </source>
</reference>
<dbReference type="RefSeq" id="WP_173097236.1">
    <property type="nucleotide sequence ID" value="NZ_CP053892.1"/>
</dbReference>
<dbReference type="InterPro" id="IPR014543">
    <property type="entry name" value="UCP028291"/>
</dbReference>
<sequence length="523" mass="55200">MPASEARVPTDRADRYLKQLCKHADQVSALAPRHGHDLVRRTEGVIEFDGGRCTLRADGEALTLRAEAADRPSLDRLQDAIAGRLRRIGRRDALAVTWTPAGTGPDGAAAIVGALLTPDGRADPFPLYARAHALGPVSEIADGRFLVCGHAAVDRVLRDPGFGPAARPPKDPGGAAGGSPSMARSILWAGPPDHGRMRSLISQVFTARRVAALRPAIEDAADALLDGLAESGADGRPADFMDRFAFPLPVTVIGELLGVPAADRHRFRRPAADLTEALELPALASPPGAVHADGPAGAAARELAGYFTRLIRERRAAPRDDLVGALVAARDAGDGRLSDEELLANLVLLLVAGFETTAGLLGNGLAILLDRPDVRAGLRSGEIEVPGFVEEVLRYDSPVQITTRVARTGGLTVGGLPVPEGGEVVLLIGAANRDPARYRDPDRFDPSRRDVKPLSFGAGPHICLGNGLARLEAAVALPRLLARFPEISAVPGAPRTRRDRLVLRGHETFPVRLVPSPSPDDDG</sequence>
<dbReference type="Gene3D" id="1.10.630.10">
    <property type="entry name" value="Cytochrome P450"/>
    <property type="match status" value="1"/>
</dbReference>
<organism evidence="9 10">
    <name type="scientific">Actinomadura verrucosospora</name>
    <dbReference type="NCBI Taxonomy" id="46165"/>
    <lineage>
        <taxon>Bacteria</taxon>
        <taxon>Bacillati</taxon>
        <taxon>Actinomycetota</taxon>
        <taxon>Actinomycetes</taxon>
        <taxon>Streptosporangiales</taxon>
        <taxon>Thermomonosporaceae</taxon>
        <taxon>Actinomadura</taxon>
    </lineage>
</organism>
<evidence type="ECO:0000256" key="2">
    <source>
        <dbReference type="ARBA" id="ARBA00022617"/>
    </source>
</evidence>
<accession>A0A7D3VV00</accession>
<proteinExistence type="inferred from homology"/>
<keyword evidence="3 7" id="KW-0479">Metal-binding</keyword>
<protein>
    <recommendedName>
        <fullName evidence="11">Cytochrome P450</fullName>
    </recommendedName>
</protein>
<keyword evidence="5 7" id="KW-0408">Iron</keyword>
<name>A0A7D3VV00_ACTVE</name>
<dbReference type="Gene3D" id="3.30.310.50">
    <property type="entry name" value="Alpha-D-phosphohexomutase, C-terminal domain"/>
    <property type="match status" value="1"/>
</dbReference>
<dbReference type="GO" id="GO:0020037">
    <property type="term" value="F:heme binding"/>
    <property type="evidence" value="ECO:0007669"/>
    <property type="project" value="InterPro"/>
</dbReference>
<dbReference type="InterPro" id="IPR036396">
    <property type="entry name" value="Cyt_P450_sf"/>
</dbReference>
<dbReference type="SUPFAM" id="SSF48264">
    <property type="entry name" value="Cytochrome P450"/>
    <property type="match status" value="1"/>
</dbReference>
<dbReference type="FunFam" id="1.10.630.10:FF:000018">
    <property type="entry name" value="Cytochrome P450 monooxygenase"/>
    <property type="match status" value="1"/>
</dbReference>
<dbReference type="Pfam" id="PF09981">
    <property type="entry name" value="DUF2218"/>
    <property type="match status" value="1"/>
</dbReference>
<dbReference type="PRINTS" id="PR00359">
    <property type="entry name" value="BP450"/>
</dbReference>
<dbReference type="GO" id="GO:0004497">
    <property type="term" value="F:monooxygenase activity"/>
    <property type="evidence" value="ECO:0007669"/>
    <property type="project" value="UniProtKB-KW"/>
</dbReference>
<evidence type="ECO:0000256" key="4">
    <source>
        <dbReference type="ARBA" id="ARBA00023002"/>
    </source>
</evidence>
<comment type="similarity">
    <text evidence="1 7">Belongs to the cytochrome P450 family.</text>
</comment>
<evidence type="ECO:0000313" key="10">
    <source>
        <dbReference type="Proteomes" id="UP000501240"/>
    </source>
</evidence>
<dbReference type="InterPro" id="IPR001128">
    <property type="entry name" value="Cyt_P450"/>
</dbReference>
<feature type="region of interest" description="Disordered" evidence="8">
    <location>
        <begin position="162"/>
        <end position="188"/>
    </location>
</feature>
<evidence type="ECO:0008006" key="11">
    <source>
        <dbReference type="Google" id="ProtNLM"/>
    </source>
</evidence>
<dbReference type="Proteomes" id="UP000501240">
    <property type="component" value="Chromosome"/>
</dbReference>
<keyword evidence="6 7" id="KW-0503">Monooxygenase</keyword>
<evidence type="ECO:0000256" key="1">
    <source>
        <dbReference type="ARBA" id="ARBA00010617"/>
    </source>
</evidence>
<evidence type="ECO:0000313" key="9">
    <source>
        <dbReference type="EMBL" id="QKG23250.1"/>
    </source>
</evidence>
<dbReference type="PANTHER" id="PTHR46696:SF1">
    <property type="entry name" value="CYTOCHROME P450 YJIB-RELATED"/>
    <property type="match status" value="1"/>
</dbReference>
<evidence type="ECO:0000256" key="3">
    <source>
        <dbReference type="ARBA" id="ARBA00022723"/>
    </source>
</evidence>
<gene>
    <name evidence="9" type="ORF">ACTIVE_4893</name>
</gene>
<dbReference type="PRINTS" id="PR00385">
    <property type="entry name" value="P450"/>
</dbReference>
<dbReference type="GO" id="GO:0016705">
    <property type="term" value="F:oxidoreductase activity, acting on paired donors, with incorporation or reduction of molecular oxygen"/>
    <property type="evidence" value="ECO:0007669"/>
    <property type="project" value="InterPro"/>
</dbReference>
<dbReference type="PANTHER" id="PTHR46696">
    <property type="entry name" value="P450, PUTATIVE (EUROFUNG)-RELATED"/>
    <property type="match status" value="1"/>
</dbReference>
<evidence type="ECO:0000256" key="7">
    <source>
        <dbReference type="RuleBase" id="RU000461"/>
    </source>
</evidence>